<dbReference type="InterPro" id="IPR001123">
    <property type="entry name" value="LeuE-type"/>
</dbReference>
<dbReference type="PANTHER" id="PTHR30086:SF20">
    <property type="entry name" value="ARGININE EXPORTER PROTEIN ARGO-RELATED"/>
    <property type="match status" value="1"/>
</dbReference>
<evidence type="ECO:0000256" key="1">
    <source>
        <dbReference type="ARBA" id="ARBA00004651"/>
    </source>
</evidence>
<evidence type="ECO:0000256" key="2">
    <source>
        <dbReference type="ARBA" id="ARBA00022475"/>
    </source>
</evidence>
<evidence type="ECO:0000313" key="7">
    <source>
        <dbReference type="EMBL" id="SOE08856.1"/>
    </source>
</evidence>
<dbReference type="Pfam" id="PF01810">
    <property type="entry name" value="LysE"/>
    <property type="match status" value="1"/>
</dbReference>
<feature type="transmembrane region" description="Helical" evidence="6">
    <location>
        <begin position="71"/>
        <end position="91"/>
    </location>
</feature>
<evidence type="ECO:0000256" key="5">
    <source>
        <dbReference type="ARBA" id="ARBA00023136"/>
    </source>
</evidence>
<feature type="transmembrane region" description="Helical" evidence="6">
    <location>
        <begin position="184"/>
        <end position="206"/>
    </location>
</feature>
<dbReference type="RefSeq" id="WP_097104895.1">
    <property type="nucleotide sequence ID" value="NZ_OCPC01000001.1"/>
</dbReference>
<dbReference type="GO" id="GO:0005886">
    <property type="term" value="C:plasma membrane"/>
    <property type="evidence" value="ECO:0007669"/>
    <property type="project" value="UniProtKB-SubCell"/>
</dbReference>
<dbReference type="OrthoDB" id="5638726at2"/>
<gene>
    <name evidence="7" type="ORF">SAMN05877838_0587</name>
</gene>
<reference evidence="8" key="1">
    <citation type="submission" date="2017-08" db="EMBL/GenBank/DDBJ databases">
        <authorList>
            <person name="Varghese N."/>
            <person name="Submissions S."/>
        </authorList>
    </citation>
    <scope>NUCLEOTIDE SEQUENCE [LARGE SCALE GENOMIC DNA]</scope>
    <source>
        <strain evidence="8">KCTC 23107</strain>
    </source>
</reference>
<feature type="transmembrane region" description="Helical" evidence="6">
    <location>
        <begin position="40"/>
        <end position="65"/>
    </location>
</feature>
<evidence type="ECO:0000256" key="4">
    <source>
        <dbReference type="ARBA" id="ARBA00022989"/>
    </source>
</evidence>
<keyword evidence="5 6" id="KW-0472">Membrane</keyword>
<evidence type="ECO:0000256" key="3">
    <source>
        <dbReference type="ARBA" id="ARBA00022692"/>
    </source>
</evidence>
<accession>A0A286HMZ8</accession>
<comment type="subcellular location">
    <subcellularLocation>
        <location evidence="1">Cell membrane</location>
        <topology evidence="1">Multi-pass membrane protein</topology>
    </subcellularLocation>
</comment>
<keyword evidence="3 6" id="KW-0812">Transmembrane</keyword>
<protein>
    <submittedName>
        <fullName evidence="7">L-lysine exporter family protein LysE/ArgO</fullName>
    </submittedName>
</protein>
<evidence type="ECO:0000256" key="6">
    <source>
        <dbReference type="SAM" id="Phobius"/>
    </source>
</evidence>
<organism evidence="7 8">
    <name type="scientific">Hoeflea halophila</name>
    <dbReference type="NCBI Taxonomy" id="714899"/>
    <lineage>
        <taxon>Bacteria</taxon>
        <taxon>Pseudomonadati</taxon>
        <taxon>Pseudomonadota</taxon>
        <taxon>Alphaproteobacteria</taxon>
        <taxon>Hyphomicrobiales</taxon>
        <taxon>Rhizobiaceae</taxon>
        <taxon>Hoeflea</taxon>
    </lineage>
</organism>
<dbReference type="GO" id="GO:0015171">
    <property type="term" value="F:amino acid transmembrane transporter activity"/>
    <property type="evidence" value="ECO:0007669"/>
    <property type="project" value="TreeGrafter"/>
</dbReference>
<dbReference type="PANTHER" id="PTHR30086">
    <property type="entry name" value="ARGININE EXPORTER PROTEIN ARGO"/>
    <property type="match status" value="1"/>
</dbReference>
<dbReference type="EMBL" id="OCPC01000001">
    <property type="protein sequence ID" value="SOE08856.1"/>
    <property type="molecule type" value="Genomic_DNA"/>
</dbReference>
<keyword evidence="4 6" id="KW-1133">Transmembrane helix</keyword>
<sequence>MTPLVTPAIAGLLLGGSLIIAIGAQNAFILRQGLLRQHVFILCLICALSDAVLIGLGVAGLGAIISGSDVLIAVVTLGGAAFLAVYAFLALKRALNPSGMKAARSAPGSLKAAVLTCLAFTFLNPHVYLDTVLLVGGLSGRYEGTARLAFGIGAMSASFLWFFGLGYGARVLEPLFARPSAWRVLDGLIAAVMAALSVSLLIRFIAG</sequence>
<feature type="transmembrane region" description="Helical" evidence="6">
    <location>
        <begin position="112"/>
        <end position="129"/>
    </location>
</feature>
<keyword evidence="2" id="KW-1003">Cell membrane</keyword>
<evidence type="ECO:0000313" key="8">
    <source>
        <dbReference type="Proteomes" id="UP000219465"/>
    </source>
</evidence>
<feature type="transmembrane region" description="Helical" evidence="6">
    <location>
        <begin position="149"/>
        <end position="172"/>
    </location>
</feature>
<keyword evidence="8" id="KW-1185">Reference proteome</keyword>
<dbReference type="AlphaFoldDB" id="A0A286HMZ8"/>
<proteinExistence type="predicted"/>
<dbReference type="Proteomes" id="UP000219465">
    <property type="component" value="Unassembled WGS sequence"/>
</dbReference>
<name>A0A286HMZ8_9HYPH</name>
<feature type="transmembrane region" description="Helical" evidence="6">
    <location>
        <begin position="6"/>
        <end position="28"/>
    </location>
</feature>